<reference evidence="2 3" key="1">
    <citation type="submission" date="2024-11" db="EMBL/GenBank/DDBJ databases">
        <title>Chromosome-level genome assembly of the freshwater bivalve Anodonta woodiana.</title>
        <authorList>
            <person name="Chen X."/>
        </authorList>
    </citation>
    <scope>NUCLEOTIDE SEQUENCE [LARGE SCALE GENOMIC DNA]</scope>
    <source>
        <strain evidence="2">MN2024</strain>
        <tissue evidence="2">Gills</tissue>
    </source>
</reference>
<evidence type="ECO:0000313" key="3">
    <source>
        <dbReference type="Proteomes" id="UP001634394"/>
    </source>
</evidence>
<gene>
    <name evidence="1" type="ORF">ACJMK2_037585</name>
    <name evidence="2" type="ORF">ACJMK2_037794</name>
</gene>
<organism evidence="2 3">
    <name type="scientific">Sinanodonta woodiana</name>
    <name type="common">Chinese pond mussel</name>
    <name type="synonym">Anodonta woodiana</name>
    <dbReference type="NCBI Taxonomy" id="1069815"/>
    <lineage>
        <taxon>Eukaryota</taxon>
        <taxon>Metazoa</taxon>
        <taxon>Spiralia</taxon>
        <taxon>Lophotrochozoa</taxon>
        <taxon>Mollusca</taxon>
        <taxon>Bivalvia</taxon>
        <taxon>Autobranchia</taxon>
        <taxon>Heteroconchia</taxon>
        <taxon>Palaeoheterodonta</taxon>
        <taxon>Unionida</taxon>
        <taxon>Unionoidea</taxon>
        <taxon>Unionidae</taxon>
        <taxon>Unioninae</taxon>
        <taxon>Sinanodonta</taxon>
    </lineage>
</organism>
<proteinExistence type="predicted"/>
<keyword evidence="3" id="KW-1185">Reference proteome</keyword>
<dbReference type="EMBL" id="JBJQND010000006">
    <property type="protein sequence ID" value="KAL3874832.1"/>
    <property type="molecule type" value="Genomic_DNA"/>
</dbReference>
<sequence>MSTACWIENLDIIIVKAVEHLSGTFNNIFDKIRGDFTMDIVSSFRDFVPGQIVEFQYYWIWHQGILTEVNPTRNTITVIHYGTKHLFATRTIVEEEFEVNLMKQTIRISRADPQNSYTPDEVIRNARNRLDEQNWRPGNRSRDFCRKCFFKE</sequence>
<evidence type="ECO:0000313" key="1">
    <source>
        <dbReference type="EMBL" id="KAL3874597.1"/>
    </source>
</evidence>
<evidence type="ECO:0008006" key="4">
    <source>
        <dbReference type="Google" id="ProtNLM"/>
    </source>
</evidence>
<protein>
    <recommendedName>
        <fullName evidence="4">LRAT domain-containing protein</fullName>
    </recommendedName>
</protein>
<dbReference type="EMBL" id="JBJQND010000006">
    <property type="protein sequence ID" value="KAL3874597.1"/>
    <property type="molecule type" value="Genomic_DNA"/>
</dbReference>
<evidence type="ECO:0000313" key="2">
    <source>
        <dbReference type="EMBL" id="KAL3874832.1"/>
    </source>
</evidence>
<comment type="caution">
    <text evidence="2">The sequence shown here is derived from an EMBL/GenBank/DDBJ whole genome shotgun (WGS) entry which is preliminary data.</text>
</comment>
<dbReference type="Proteomes" id="UP001634394">
    <property type="component" value="Unassembled WGS sequence"/>
</dbReference>
<name>A0ABD3WLJ3_SINWO</name>
<dbReference type="AlphaFoldDB" id="A0ABD3WLJ3"/>
<accession>A0ABD3WLJ3</accession>